<reference evidence="7 8" key="1">
    <citation type="submission" date="2024-09" db="EMBL/GenBank/DDBJ databases">
        <title>Draft genome sequence of Candidatus Magnetaquicoccaceae bacterium FCR-1.</title>
        <authorList>
            <person name="Shimoshige H."/>
            <person name="Shimamura S."/>
            <person name="Taoka A."/>
            <person name="Kobayashi H."/>
            <person name="Maekawa T."/>
        </authorList>
    </citation>
    <scope>NUCLEOTIDE SEQUENCE [LARGE SCALE GENOMIC DNA]</scope>
    <source>
        <strain evidence="7 8">FCR-1</strain>
    </source>
</reference>
<dbReference type="InterPro" id="IPR036136">
    <property type="entry name" value="Nit/Sulf_reduc_fer-like_dom_sf"/>
</dbReference>
<evidence type="ECO:0000313" key="8">
    <source>
        <dbReference type="Proteomes" id="UP001628193"/>
    </source>
</evidence>
<dbReference type="Gene3D" id="3.30.70.20">
    <property type="match status" value="1"/>
</dbReference>
<evidence type="ECO:0000256" key="5">
    <source>
        <dbReference type="SAM" id="MobiDB-lite"/>
    </source>
</evidence>
<dbReference type="SUPFAM" id="SSF56014">
    <property type="entry name" value="Nitrite and sulphite reductase 4Fe-4S domain-like"/>
    <property type="match status" value="1"/>
</dbReference>
<accession>A0ABQ0C7Y5</accession>
<name>A0ABQ0C7Y5_9PROT</name>
<keyword evidence="4" id="KW-0411">Iron-sulfur</keyword>
<dbReference type="InterPro" id="IPR006067">
    <property type="entry name" value="NO2/SO3_Rdtase_4Fe4S_dom"/>
</dbReference>
<sequence>MSGNQTSQAMELHTPLLNELESGPWPSFFSDLKEYSKKKPVVAQLLNQLEESYENRWNYWLGKIINAPGYGGGIIARVSELSDKYPGLANFHTVRVIEPPGWVYSTKALRNLADTSERNGAGILQFHGMSGDVLLLGFDDAGSLQCVEDLMNDGWDIGGSGAAMRTLQCCVGQARCEMACYDTMKTTKHITDTFIHYLHRPEFVYKFKFKLSGCGNDCANSMLRSDMPIIGTWRGPMQVDQAKVAEFIDEKGIEYLIDNVITRCPTRCLAVRGKTLEVDNDNCVRCMHCINVMHHALKPGLDRGVTILVGGHRTLKIGDTLSSVLVPFMKLETDEDLEELTSFIERIWEFWNDNGMDHERIGEFIHRVGMGTFLKGVGLEPDPRMIRQPRTTPYIKFEELAPTRFEGEQTKNPPVWNREAEAVETA</sequence>
<feature type="region of interest" description="Disordered" evidence="5">
    <location>
        <begin position="407"/>
        <end position="426"/>
    </location>
</feature>
<dbReference type="Proteomes" id="UP001628193">
    <property type="component" value="Unassembled WGS sequence"/>
</dbReference>
<feature type="domain" description="Nitrite/sulphite reductase 4Fe-4S" evidence="6">
    <location>
        <begin position="160"/>
        <end position="378"/>
    </location>
</feature>
<dbReference type="InterPro" id="IPR011806">
    <property type="entry name" value="DsrA"/>
</dbReference>
<evidence type="ECO:0000256" key="1">
    <source>
        <dbReference type="ARBA" id="ARBA00022485"/>
    </source>
</evidence>
<evidence type="ECO:0000256" key="2">
    <source>
        <dbReference type="ARBA" id="ARBA00022723"/>
    </source>
</evidence>
<keyword evidence="3" id="KW-0408">Iron</keyword>
<evidence type="ECO:0000256" key="3">
    <source>
        <dbReference type="ARBA" id="ARBA00023004"/>
    </source>
</evidence>
<dbReference type="RefSeq" id="WP_420904703.1">
    <property type="nucleotide sequence ID" value="NZ_BAAFGK010000004.1"/>
</dbReference>
<dbReference type="InterPro" id="IPR045854">
    <property type="entry name" value="NO2/SO3_Rdtase_4Fe4S_sf"/>
</dbReference>
<dbReference type="EMBL" id="BAAFGK010000004">
    <property type="protein sequence ID" value="GAB0056991.1"/>
    <property type="molecule type" value="Genomic_DNA"/>
</dbReference>
<evidence type="ECO:0000313" key="7">
    <source>
        <dbReference type="EMBL" id="GAB0056991.1"/>
    </source>
</evidence>
<dbReference type="NCBIfam" id="TIGR02064">
    <property type="entry name" value="dsrA"/>
    <property type="match status" value="1"/>
</dbReference>
<gene>
    <name evidence="7" type="primary">dsvA_2</name>
    <name evidence="7" type="ORF">SIID45300_01309</name>
</gene>
<keyword evidence="8" id="KW-1185">Reference proteome</keyword>
<proteinExistence type="predicted"/>
<dbReference type="Gene3D" id="6.10.140.1420">
    <property type="match status" value="1"/>
</dbReference>
<dbReference type="Gene3D" id="3.30.70.2500">
    <property type="match status" value="1"/>
</dbReference>
<keyword evidence="2" id="KW-0479">Metal-binding</keyword>
<dbReference type="Gene3D" id="3.30.413.10">
    <property type="entry name" value="Sulfite Reductase Hemoprotein, domain 1"/>
    <property type="match status" value="1"/>
</dbReference>
<keyword evidence="1" id="KW-0004">4Fe-4S</keyword>
<dbReference type="Pfam" id="PF01077">
    <property type="entry name" value="NIR_SIR"/>
    <property type="match status" value="1"/>
</dbReference>
<evidence type="ECO:0000259" key="6">
    <source>
        <dbReference type="Pfam" id="PF01077"/>
    </source>
</evidence>
<dbReference type="SUPFAM" id="SSF54862">
    <property type="entry name" value="4Fe-4S ferredoxins"/>
    <property type="match status" value="1"/>
</dbReference>
<dbReference type="SUPFAM" id="SSF55124">
    <property type="entry name" value="Nitrite/Sulfite reductase N-terminal domain-like"/>
    <property type="match status" value="1"/>
</dbReference>
<evidence type="ECO:0000256" key="4">
    <source>
        <dbReference type="ARBA" id="ARBA00023014"/>
    </source>
</evidence>
<organism evidence="7 8">
    <name type="scientific">Candidatus Magnetaquiglobus chichijimensis</name>
    <dbReference type="NCBI Taxonomy" id="3141448"/>
    <lineage>
        <taxon>Bacteria</taxon>
        <taxon>Pseudomonadati</taxon>
        <taxon>Pseudomonadota</taxon>
        <taxon>Magnetococcia</taxon>
        <taxon>Magnetococcales</taxon>
        <taxon>Candidatus Magnetaquicoccaceae</taxon>
        <taxon>Candidatus Magnetaquiglobus</taxon>
    </lineage>
</organism>
<protein>
    <submittedName>
        <fullName evidence="7">Sulfite reductase, dissimilatory-type subunit alpha</fullName>
    </submittedName>
</protein>
<comment type="caution">
    <text evidence="7">The sequence shown here is derived from an EMBL/GenBank/DDBJ whole genome shotgun (WGS) entry which is preliminary data.</text>
</comment>